<gene>
    <name evidence="9" type="ORF">OE749_00225</name>
</gene>
<reference evidence="9 10" key="1">
    <citation type="submission" date="2022-10" db="EMBL/GenBank/DDBJ databases">
        <title>Aestuariibacter sp. AA17 isolated from Montipora capitata coral fragment.</title>
        <authorList>
            <person name="Emsley S.A."/>
            <person name="Pfannmuller K.M."/>
            <person name="Loughran R.M."/>
            <person name="Shlafstein M."/>
            <person name="Papke E."/>
            <person name="Saw J.H."/>
            <person name="Ushijima B."/>
            <person name="Videau P."/>
        </authorList>
    </citation>
    <scope>NUCLEOTIDE SEQUENCE [LARGE SCALE GENOMIC DNA]</scope>
    <source>
        <strain evidence="9 10">AA17</strain>
    </source>
</reference>
<dbReference type="SUPFAM" id="SSF50998">
    <property type="entry name" value="Quinoprotein alcohol dehydrogenase-like"/>
    <property type="match status" value="1"/>
</dbReference>
<protein>
    <submittedName>
        <fullName evidence="9">PilC/PilY family type IV pilus protein</fullName>
    </submittedName>
</protein>
<feature type="domain" description="PilY1 beta-propeller" evidence="8">
    <location>
        <begin position="873"/>
        <end position="1089"/>
    </location>
</feature>
<organism evidence="9 10">
    <name type="scientific">Fluctibacter corallii</name>
    <dbReference type="NCBI Taxonomy" id="2984329"/>
    <lineage>
        <taxon>Bacteria</taxon>
        <taxon>Pseudomonadati</taxon>
        <taxon>Pseudomonadota</taxon>
        <taxon>Gammaproteobacteria</taxon>
        <taxon>Alteromonadales</taxon>
        <taxon>Alteromonadaceae</taxon>
        <taxon>Fluctibacter</taxon>
    </lineage>
</organism>
<proteinExistence type="inferred from homology"/>
<keyword evidence="3" id="KW-1029">Fimbrium biogenesis</keyword>
<dbReference type="RefSeq" id="WP_263710326.1">
    <property type="nucleotide sequence ID" value="NZ_JAOWKX010000001.1"/>
</dbReference>
<dbReference type="InterPro" id="IPR011047">
    <property type="entry name" value="Quinoprotein_ADH-like_sf"/>
</dbReference>
<evidence type="ECO:0000256" key="4">
    <source>
        <dbReference type="ARBA" id="ARBA00022723"/>
    </source>
</evidence>
<evidence type="ECO:0000256" key="3">
    <source>
        <dbReference type="ARBA" id="ARBA00022558"/>
    </source>
</evidence>
<dbReference type="SUPFAM" id="SSF53300">
    <property type="entry name" value="vWA-like"/>
    <property type="match status" value="1"/>
</dbReference>
<evidence type="ECO:0000256" key="6">
    <source>
        <dbReference type="ARBA" id="ARBA00023263"/>
    </source>
</evidence>
<keyword evidence="6" id="KW-0281">Fimbrium</keyword>
<dbReference type="InterPro" id="IPR036465">
    <property type="entry name" value="vWFA_dom_sf"/>
</dbReference>
<comment type="subcellular location">
    <subcellularLocation>
        <location evidence="1">Fimbrium</location>
    </subcellularLocation>
</comment>
<name>A0ABT3A352_9ALTE</name>
<comment type="similarity">
    <text evidence="2">Belongs to the PilY1 family.</text>
</comment>
<accession>A0ABT3A352</accession>
<dbReference type="EMBL" id="JAOWKX010000001">
    <property type="protein sequence ID" value="MCV2883120.1"/>
    <property type="molecule type" value="Genomic_DNA"/>
</dbReference>
<dbReference type="Pfam" id="PF05567">
    <property type="entry name" value="T4P_PilY1"/>
    <property type="match status" value="1"/>
</dbReference>
<keyword evidence="4" id="KW-0479">Metal-binding</keyword>
<evidence type="ECO:0000256" key="1">
    <source>
        <dbReference type="ARBA" id="ARBA00004561"/>
    </source>
</evidence>
<comment type="caution">
    <text evidence="9">The sequence shown here is derived from an EMBL/GenBank/DDBJ whole genome shotgun (WGS) entry which is preliminary data.</text>
</comment>
<evidence type="ECO:0000256" key="7">
    <source>
        <dbReference type="SAM" id="SignalP"/>
    </source>
</evidence>
<evidence type="ECO:0000256" key="2">
    <source>
        <dbReference type="ARBA" id="ARBA00008387"/>
    </source>
</evidence>
<dbReference type="Proteomes" id="UP001652504">
    <property type="component" value="Unassembled WGS sequence"/>
</dbReference>
<feature type="signal peptide" evidence="7">
    <location>
        <begin position="1"/>
        <end position="23"/>
    </location>
</feature>
<keyword evidence="5" id="KW-0106">Calcium</keyword>
<sequence>MKFLQYSFSILLSTLLLCNVGFADDLEIYLGTGNETATYDPNVLFIMDTSGSMAGKDGGTESRMLRVQKALKETLQSATNINAGLMRFSDLGGPVLYPIRPIDDAVQPELVIPVGASNNDASERSGVVTLNDDGLVLTAGTDNVTTGLRFEGVNIPKGAVITNAYIRFTSHILNSASSNIKISGELSANAQAFQATSNDISDRTKTTAFVDWTSNNDFPLSEETISTPSLISVIQEIVDQNDWCGGNALGLILEGSSTSSASDRKAFSHDEGSGWAPQLVVSYDESTATGCVTGELSYQVNTQKDNAEERWDGYDSTGSELTLNDNNNRYIGIRFKNIAVPKGVTIVSAHLSLTAYQHYTGGSASMVIRGVNEDDPNDFHPYSRYLLRNKPKTAGVNWSGIPSWYKNNTYQSPDVSSIVQSLVNRSGWTSGNDMAFVLSDFSGFRGGYTYKGKPSGAAQLTIKYQGDASPGTTSTVREHLISKVDELAASGYTPIVDTLYEAVNYYGGRNVDYGTKRGDSSVSSTVRRNTRVSNRLSYVGADSVLPPGCSEDNLSGSYCIGEYIPSGAKYISPVTDLQCQTNNHIVLLSDGEANNNHSVSKIEALLNTSCSGSGGEKCGLDLVKNVSDTGDTVIDARVVTHTIGFAANSTANNFLNQLALQGGGGFYQADNSTDLVTAFQQILKTVKDVNATFVSPGVAVNQLNRLTHKNELYFALFKPAEGTIWPGNLKKYKINGDVILDKNGNPAVDSGSGFFSENSHSYWSVLADGNDVREGGAASLLDVSRRIYMFSDPGSIVTSANNLHESNSAISTIDLAIDSVADKETVRTQLLKWARGIDVKDDDGDGYTDDARTQMGDPIHSQPVIINYSANDSAILVATNQGFLHSFDAETGEENFAIIPKELLRNLYDFYQDGSTFSHIYGLDGDLVYRDTGTQKILYVGMRRGGRNYYAFDITSKTNPSLLFKIEGGSPGFEKLGQSWSRPTLTKVNIGGSSKTVLIFGGGYDEDQDNYLTRTQDSEGNAVFMVDADSGQLLWSASSANADLVLTDMNYSVPARISVIDREGDGYADHMYVADMGAQLFRLDIYNGNGTSTLVKGGLLADFSGAGEENNRRFFYGPDVSEISLANEHYYAVALGSGYRAHPLNAVIQDHFFMIKDNGVFNINTNGEYSLPTSSLGFADVYDATNHLLTDSDSSTRELEAEAFATKSGWHIRLGSGGEKVLASPLIINYKLFFTTYVPSTASQSACAPPAGKSRAYLVELINGNAVTDLDGDNQTEHQDRFADLQQTGIAPETKILIEDIIKPVVCLGTECTSAVIEVDEDGNPENCGTNFECLAQNIYGVFERVRKESWTTEVERQ</sequence>
<evidence type="ECO:0000313" key="9">
    <source>
        <dbReference type="EMBL" id="MCV2883120.1"/>
    </source>
</evidence>
<evidence type="ECO:0000313" key="10">
    <source>
        <dbReference type="Proteomes" id="UP001652504"/>
    </source>
</evidence>
<dbReference type="InterPro" id="IPR008707">
    <property type="entry name" value="B-propeller_PilY1"/>
</dbReference>
<dbReference type="Gene3D" id="3.40.50.410">
    <property type="entry name" value="von Willebrand factor, type A domain"/>
    <property type="match status" value="2"/>
</dbReference>
<keyword evidence="7" id="KW-0732">Signal</keyword>
<keyword evidence="10" id="KW-1185">Reference proteome</keyword>
<evidence type="ECO:0000256" key="5">
    <source>
        <dbReference type="ARBA" id="ARBA00022837"/>
    </source>
</evidence>
<feature type="chain" id="PRO_5045053386" evidence="7">
    <location>
        <begin position="24"/>
        <end position="1358"/>
    </location>
</feature>
<evidence type="ECO:0000259" key="8">
    <source>
        <dbReference type="Pfam" id="PF05567"/>
    </source>
</evidence>